<sequence>MNTYFDNATTSYPKPDAMRQALAHFYDVPVGSYGRSRDSETLRVTSEVEELRDALADLIGVSEPAHICFADNATTSINTILQGSLQAGCSVLVSPMEHNAVMRPLQCLADAVGIKIALMPSMPDGRVDTDRLVDAIPADTALAVVNLESNVNGLVQPIEEIARLLTQERGIPILADATQYLGASRLKADELGLAYVAFTGHKGLLGPSGTGGFYIRDPRSVCPLTTGGNGLHSADWTVREEMPERFMAGTVNVLGLTALLASVRQLPPFRIGRDAWRQCMQQMERFPGLRVYAAANPIEQGYLCSLTHDRLTPARIGDALYEAFGIVTRTGIHCAPLAHRSIGTFATGTVRLSLSPYHEEADLEYLLNALSHVLRS</sequence>
<dbReference type="RefSeq" id="WP_039419634.1">
    <property type="nucleotide sequence ID" value="NZ_JRAI01000028.1"/>
</dbReference>
<dbReference type="InterPro" id="IPR010969">
    <property type="entry name" value="Cys_dSase-rel_unknwn_funct"/>
</dbReference>
<dbReference type="InterPro" id="IPR015424">
    <property type="entry name" value="PyrdxlP-dep_Trfase"/>
</dbReference>
<accession>A0A099WMZ4</accession>
<dbReference type="GO" id="GO:0008483">
    <property type="term" value="F:transaminase activity"/>
    <property type="evidence" value="ECO:0007669"/>
    <property type="project" value="UniProtKB-KW"/>
</dbReference>
<feature type="domain" description="Aminotransferase class V" evidence="2">
    <location>
        <begin position="4"/>
        <end position="366"/>
    </location>
</feature>
<dbReference type="Pfam" id="PF00266">
    <property type="entry name" value="Aminotran_5"/>
    <property type="match status" value="1"/>
</dbReference>
<dbReference type="InterPro" id="IPR015421">
    <property type="entry name" value="PyrdxlP-dep_Trfase_major"/>
</dbReference>
<dbReference type="Gene3D" id="3.90.1150.10">
    <property type="entry name" value="Aspartate Aminotransferase, domain 1"/>
    <property type="match status" value="1"/>
</dbReference>
<evidence type="ECO:0000313" key="4">
    <source>
        <dbReference type="Proteomes" id="UP000030130"/>
    </source>
</evidence>
<protein>
    <submittedName>
        <fullName evidence="3">Aminotransferase</fullName>
    </submittedName>
</protein>
<dbReference type="PANTHER" id="PTHR43586:SF4">
    <property type="entry name" value="ISOPENICILLIN N EPIMERASE"/>
    <property type="match status" value="1"/>
</dbReference>
<dbReference type="EMBL" id="JRAI01000028">
    <property type="protein sequence ID" value="KGN86802.1"/>
    <property type="molecule type" value="Genomic_DNA"/>
</dbReference>
<keyword evidence="1" id="KW-0663">Pyridoxal phosphate</keyword>
<proteinExistence type="predicted"/>
<dbReference type="InterPro" id="IPR000192">
    <property type="entry name" value="Aminotrans_V_dom"/>
</dbReference>
<dbReference type="PANTHER" id="PTHR43586">
    <property type="entry name" value="CYSTEINE DESULFURASE"/>
    <property type="match status" value="1"/>
</dbReference>
<dbReference type="GeneID" id="57240451"/>
<dbReference type="AlphaFoldDB" id="A0A099WMZ4"/>
<dbReference type="eggNOG" id="COG0520">
    <property type="taxonomic scope" value="Bacteria"/>
</dbReference>
<dbReference type="SUPFAM" id="SSF53383">
    <property type="entry name" value="PLP-dependent transferases"/>
    <property type="match status" value="1"/>
</dbReference>
<evidence type="ECO:0000256" key="1">
    <source>
        <dbReference type="ARBA" id="ARBA00022898"/>
    </source>
</evidence>
<evidence type="ECO:0000259" key="2">
    <source>
        <dbReference type="Pfam" id="PF00266"/>
    </source>
</evidence>
<evidence type="ECO:0000313" key="3">
    <source>
        <dbReference type="EMBL" id="KGN86802.1"/>
    </source>
</evidence>
<keyword evidence="3" id="KW-0032">Aminotransferase</keyword>
<dbReference type="STRING" id="111105.HR09_06285"/>
<name>A0A099WMZ4_9PORP</name>
<dbReference type="Gene3D" id="3.40.640.10">
    <property type="entry name" value="Type I PLP-dependent aspartate aminotransferase-like (Major domain)"/>
    <property type="match status" value="1"/>
</dbReference>
<organism evidence="3 4">
    <name type="scientific">Porphyromonas gulae</name>
    <dbReference type="NCBI Taxonomy" id="111105"/>
    <lineage>
        <taxon>Bacteria</taxon>
        <taxon>Pseudomonadati</taxon>
        <taxon>Bacteroidota</taxon>
        <taxon>Bacteroidia</taxon>
        <taxon>Bacteroidales</taxon>
        <taxon>Porphyromonadaceae</taxon>
        <taxon>Porphyromonas</taxon>
    </lineage>
</organism>
<dbReference type="Proteomes" id="UP000030130">
    <property type="component" value="Unassembled WGS sequence"/>
</dbReference>
<dbReference type="InterPro" id="IPR015422">
    <property type="entry name" value="PyrdxlP-dep_Trfase_small"/>
</dbReference>
<keyword evidence="3" id="KW-0808">Transferase</keyword>
<gene>
    <name evidence="3" type="ORF">HR08_03235</name>
</gene>
<comment type="caution">
    <text evidence="3">The sequence shown here is derived from an EMBL/GenBank/DDBJ whole genome shotgun (WGS) entry which is preliminary data.</text>
</comment>
<dbReference type="NCBIfam" id="TIGR01977">
    <property type="entry name" value="am_tr_V_EF2568"/>
    <property type="match status" value="1"/>
</dbReference>
<dbReference type="OrthoDB" id="9804366at2"/>
<reference evidence="3 4" key="1">
    <citation type="submission" date="2014-08" db="EMBL/GenBank/DDBJ databases">
        <title>Porphyromonas gulae strain:COT-052_OH1451 Genome sequencing.</title>
        <authorList>
            <person name="Wallis C."/>
            <person name="Deusch O."/>
            <person name="O'Flynn C."/>
            <person name="Davis I."/>
            <person name="Jospin G."/>
            <person name="Darling A.E."/>
            <person name="Coil D.A."/>
            <person name="Alexiev A."/>
            <person name="Horsfall A."/>
            <person name="Kirkwood N."/>
            <person name="Harris S."/>
            <person name="Eisen J.A."/>
        </authorList>
    </citation>
    <scope>NUCLEOTIDE SEQUENCE [LARGE SCALE GENOMIC DNA]</scope>
    <source>
        <strain evidence="4">COT-052 OH1451</strain>
    </source>
</reference>